<evidence type="ECO:0000256" key="4">
    <source>
        <dbReference type="ARBA" id="ARBA00023136"/>
    </source>
</evidence>
<dbReference type="InterPro" id="IPR050638">
    <property type="entry name" value="AA-Vitamin_Transporters"/>
</dbReference>
<evidence type="ECO:0000313" key="8">
    <source>
        <dbReference type="Proteomes" id="UP000094769"/>
    </source>
</evidence>
<feature type="transmembrane region" description="Helical" evidence="5">
    <location>
        <begin position="173"/>
        <end position="197"/>
    </location>
</feature>
<dbReference type="PANTHER" id="PTHR32322">
    <property type="entry name" value="INNER MEMBRANE TRANSPORTER"/>
    <property type="match status" value="1"/>
</dbReference>
<evidence type="ECO:0000313" key="7">
    <source>
        <dbReference type="EMBL" id="ODJ89003.1"/>
    </source>
</evidence>
<accession>A0A7Z0VP30</accession>
<feature type="transmembrane region" description="Helical" evidence="5">
    <location>
        <begin position="90"/>
        <end position="111"/>
    </location>
</feature>
<dbReference type="InterPro" id="IPR037185">
    <property type="entry name" value="EmrE-like"/>
</dbReference>
<organism evidence="7 8">
    <name type="scientific">Candidatus Thiodiazotropha endolucinida</name>
    <dbReference type="NCBI Taxonomy" id="1655433"/>
    <lineage>
        <taxon>Bacteria</taxon>
        <taxon>Pseudomonadati</taxon>
        <taxon>Pseudomonadota</taxon>
        <taxon>Gammaproteobacteria</taxon>
        <taxon>Chromatiales</taxon>
        <taxon>Sedimenticolaceae</taxon>
        <taxon>Candidatus Thiodiazotropha</taxon>
    </lineage>
</organism>
<comment type="caution">
    <text evidence="7">The sequence shown here is derived from an EMBL/GenBank/DDBJ whole genome shotgun (WGS) entry which is preliminary data.</text>
</comment>
<feature type="transmembrane region" description="Helical" evidence="5">
    <location>
        <begin position="30"/>
        <end position="53"/>
    </location>
</feature>
<dbReference type="PANTHER" id="PTHR32322:SF14">
    <property type="entry name" value="PROTEIN PAGO"/>
    <property type="match status" value="1"/>
</dbReference>
<name>A0A7Z0VP30_9GAMM</name>
<dbReference type="GO" id="GO:0016020">
    <property type="term" value="C:membrane"/>
    <property type="evidence" value="ECO:0007669"/>
    <property type="project" value="UniProtKB-SubCell"/>
</dbReference>
<evidence type="ECO:0000259" key="6">
    <source>
        <dbReference type="Pfam" id="PF00892"/>
    </source>
</evidence>
<protein>
    <submittedName>
        <fullName evidence="7">Putative DMT superfamily transporter inner membrane protein</fullName>
    </submittedName>
</protein>
<dbReference type="Proteomes" id="UP000094769">
    <property type="component" value="Unassembled WGS sequence"/>
</dbReference>
<keyword evidence="3 5" id="KW-1133">Transmembrane helix</keyword>
<sequence length="302" mass="32512">MSVPAAYLGIVLIWGTTPLAIKWSGEGVGYLFGVTGRMVIGVILALLVLRMIGQPLVWHKRARHTYLAAGLGIFIAMTAVYWASQYIPSGWISVVFGLSPIFTGLMARLWLQEPGLDLQRFVAVLIALIGLATIFSVGVELGVSFVMGLSGVLISVVTHSASAVWVKRIDAQMHGLVVAAGGLLVAVPLFLLSWFLQGQSWPVVIEQRALTSIIYLGVVGSVLGFALYFYVLRYVETTKVALITLMTPIIALLAGKWLNAEQVDTSVWLGTALIMLGLAGFELGGRIRTQLRLSKASESVGQ</sequence>
<keyword evidence="4 5" id="KW-0472">Membrane</keyword>
<evidence type="ECO:0000256" key="1">
    <source>
        <dbReference type="ARBA" id="ARBA00004141"/>
    </source>
</evidence>
<feature type="domain" description="EamA" evidence="6">
    <location>
        <begin position="147"/>
        <end position="279"/>
    </location>
</feature>
<feature type="transmembrane region" description="Helical" evidence="5">
    <location>
        <begin position="65"/>
        <end position="84"/>
    </location>
</feature>
<feature type="transmembrane region" description="Helical" evidence="5">
    <location>
        <begin position="240"/>
        <end position="259"/>
    </location>
</feature>
<dbReference type="SUPFAM" id="SSF103481">
    <property type="entry name" value="Multidrug resistance efflux transporter EmrE"/>
    <property type="match status" value="2"/>
</dbReference>
<dbReference type="OrthoDB" id="9776210at2"/>
<feature type="domain" description="EamA" evidence="6">
    <location>
        <begin position="8"/>
        <end position="135"/>
    </location>
</feature>
<dbReference type="Pfam" id="PF00892">
    <property type="entry name" value="EamA"/>
    <property type="match status" value="2"/>
</dbReference>
<feature type="transmembrane region" description="Helical" evidence="5">
    <location>
        <begin position="209"/>
        <end position="231"/>
    </location>
</feature>
<dbReference type="AlphaFoldDB" id="A0A7Z0VP30"/>
<dbReference type="RefSeq" id="WP_069121246.1">
    <property type="nucleotide sequence ID" value="NZ_MARB01000003.1"/>
</dbReference>
<comment type="subcellular location">
    <subcellularLocation>
        <location evidence="1">Membrane</location>
        <topology evidence="1">Multi-pass membrane protein</topology>
    </subcellularLocation>
</comment>
<gene>
    <name evidence="7" type="ORF">CODIS_06140</name>
</gene>
<reference evidence="7 8" key="1">
    <citation type="submission" date="2016-06" db="EMBL/GenBank/DDBJ databases">
        <title>Genome sequence of endosymbiont of Candidatus Endolucinida thiodiazotropha.</title>
        <authorList>
            <person name="Poehlein A."/>
            <person name="Koenig S."/>
            <person name="Heiden S.E."/>
            <person name="Thuermer A."/>
            <person name="Voget S."/>
            <person name="Daniel R."/>
            <person name="Markert S."/>
            <person name="Gros O."/>
            <person name="Schweder T."/>
        </authorList>
    </citation>
    <scope>NUCLEOTIDE SEQUENCE [LARGE SCALE GENOMIC DNA]</scope>
    <source>
        <strain evidence="7 8">COS</strain>
    </source>
</reference>
<feature type="transmembrane region" description="Helical" evidence="5">
    <location>
        <begin position="145"/>
        <end position="166"/>
    </location>
</feature>
<dbReference type="InterPro" id="IPR000620">
    <property type="entry name" value="EamA_dom"/>
</dbReference>
<keyword evidence="2 5" id="KW-0812">Transmembrane</keyword>
<evidence type="ECO:0000256" key="2">
    <source>
        <dbReference type="ARBA" id="ARBA00022692"/>
    </source>
</evidence>
<dbReference type="EMBL" id="MARB01000003">
    <property type="protein sequence ID" value="ODJ89003.1"/>
    <property type="molecule type" value="Genomic_DNA"/>
</dbReference>
<evidence type="ECO:0000256" key="5">
    <source>
        <dbReference type="SAM" id="Phobius"/>
    </source>
</evidence>
<keyword evidence="8" id="KW-1185">Reference proteome</keyword>
<proteinExistence type="predicted"/>
<evidence type="ECO:0000256" key="3">
    <source>
        <dbReference type="ARBA" id="ARBA00022989"/>
    </source>
</evidence>
<dbReference type="Gene3D" id="1.10.3730.20">
    <property type="match status" value="1"/>
</dbReference>
<feature type="transmembrane region" description="Helical" evidence="5">
    <location>
        <begin position="118"/>
        <end position="139"/>
    </location>
</feature>
<feature type="transmembrane region" description="Helical" evidence="5">
    <location>
        <begin position="265"/>
        <end position="285"/>
    </location>
</feature>